<dbReference type="EMBL" id="LCUC01000082">
    <property type="protein sequence ID" value="KKY37564.1"/>
    <property type="molecule type" value="Genomic_DNA"/>
</dbReference>
<proteinExistence type="predicted"/>
<sequence>MLRTERLNRREVLEILTAIYSQNWVDFGIIWGLSKPEYASGNAVGTQVGYTALTGREGLEYPYTFTADVAIPEGLTGDYVLRAAIPHLVGASGYVAFSVLNANITIL</sequence>
<accession>A0A0G2FUG8</accession>
<protein>
    <submittedName>
        <fullName evidence="1">Uncharacterized protein</fullName>
    </submittedName>
</protein>
<dbReference type="OrthoDB" id="4689996at2759"/>
<organism evidence="1 2">
    <name type="scientific">Diaporthe ampelina</name>
    <dbReference type="NCBI Taxonomy" id="1214573"/>
    <lineage>
        <taxon>Eukaryota</taxon>
        <taxon>Fungi</taxon>
        <taxon>Dikarya</taxon>
        <taxon>Ascomycota</taxon>
        <taxon>Pezizomycotina</taxon>
        <taxon>Sordariomycetes</taxon>
        <taxon>Sordariomycetidae</taxon>
        <taxon>Diaporthales</taxon>
        <taxon>Diaporthaceae</taxon>
        <taxon>Diaporthe</taxon>
    </lineage>
</organism>
<name>A0A0G2FUG8_9PEZI</name>
<reference evidence="1 2" key="1">
    <citation type="submission" date="2015-05" db="EMBL/GenBank/DDBJ databases">
        <title>Distinctive expansion of gene families associated with plant cell wall degradation and secondary metabolism in the genomes of grapevine trunk pathogens.</title>
        <authorList>
            <person name="Lawrence D.P."/>
            <person name="Travadon R."/>
            <person name="Rolshausen P.E."/>
            <person name="Baumgartner K."/>
        </authorList>
    </citation>
    <scope>NUCLEOTIDE SEQUENCE [LARGE SCALE GENOMIC DNA]</scope>
    <source>
        <strain evidence="1">DA912</strain>
    </source>
</reference>
<evidence type="ECO:0000313" key="1">
    <source>
        <dbReference type="EMBL" id="KKY37564.1"/>
    </source>
</evidence>
<comment type="caution">
    <text evidence="1">The sequence shown here is derived from an EMBL/GenBank/DDBJ whole genome shotgun (WGS) entry which is preliminary data.</text>
</comment>
<dbReference type="InterPro" id="IPR045469">
    <property type="entry name" value="Nis1"/>
</dbReference>
<reference evidence="1 2" key="2">
    <citation type="submission" date="2015-05" db="EMBL/GenBank/DDBJ databases">
        <authorList>
            <person name="Morales-Cruz A."/>
            <person name="Amrine K.C."/>
            <person name="Cantu D."/>
        </authorList>
    </citation>
    <scope>NUCLEOTIDE SEQUENCE [LARGE SCALE GENOMIC DNA]</scope>
    <source>
        <strain evidence="1">DA912</strain>
    </source>
</reference>
<evidence type="ECO:0000313" key="2">
    <source>
        <dbReference type="Proteomes" id="UP000034680"/>
    </source>
</evidence>
<dbReference type="AlphaFoldDB" id="A0A0G2FUG8"/>
<gene>
    <name evidence="1" type="ORF">UCDDA912_g02454</name>
</gene>
<dbReference type="Proteomes" id="UP000034680">
    <property type="component" value="Unassembled WGS sequence"/>
</dbReference>
<keyword evidence="2" id="KW-1185">Reference proteome</keyword>
<dbReference type="Pfam" id="PF19271">
    <property type="entry name" value="Nis1"/>
    <property type="match status" value="1"/>
</dbReference>